<evidence type="ECO:0000256" key="5">
    <source>
        <dbReference type="ARBA" id="ARBA00022679"/>
    </source>
</evidence>
<evidence type="ECO:0000256" key="10">
    <source>
        <dbReference type="ARBA" id="ARBA00048968"/>
    </source>
</evidence>
<comment type="catalytic activity">
    <reaction evidence="9">
        <text>adenosine + H2O + H(+) = inosine + NH4(+)</text>
        <dbReference type="Rhea" id="RHEA:24408"/>
        <dbReference type="ChEBI" id="CHEBI:15377"/>
        <dbReference type="ChEBI" id="CHEBI:15378"/>
        <dbReference type="ChEBI" id="CHEBI:16335"/>
        <dbReference type="ChEBI" id="CHEBI:17596"/>
        <dbReference type="ChEBI" id="CHEBI:28938"/>
        <dbReference type="EC" id="3.5.4.4"/>
    </reaction>
    <physiologicalReaction direction="left-to-right" evidence="9">
        <dbReference type="Rhea" id="RHEA:24409"/>
    </physiologicalReaction>
</comment>
<comment type="caution">
    <text evidence="13">The sequence shown here is derived from an EMBL/GenBank/DDBJ whole genome shotgun (WGS) entry which is preliminary data.</text>
</comment>
<evidence type="ECO:0000256" key="7">
    <source>
        <dbReference type="ARBA" id="ARBA00022801"/>
    </source>
</evidence>
<dbReference type="Proteomes" id="UP000037146">
    <property type="component" value="Unassembled WGS sequence"/>
</dbReference>
<keyword evidence="6" id="KW-0479">Metal-binding</keyword>
<dbReference type="AlphaFoldDB" id="A0A0K9GRU6"/>
<evidence type="ECO:0000256" key="2">
    <source>
        <dbReference type="ARBA" id="ARBA00001947"/>
    </source>
</evidence>
<gene>
    <name evidence="13" type="ORF">AC625_07340</name>
</gene>
<dbReference type="PANTHER" id="PTHR30616">
    <property type="entry name" value="UNCHARACTERIZED PROTEIN YFIH"/>
    <property type="match status" value="1"/>
</dbReference>
<evidence type="ECO:0000256" key="6">
    <source>
        <dbReference type="ARBA" id="ARBA00022723"/>
    </source>
</evidence>
<comment type="function">
    <text evidence="3">Purine nucleoside enzyme that catalyzes the phosphorolysis of adenosine and inosine nucleosides, yielding D-ribose 1-phosphate and the respective free bases, adenine and hypoxanthine. Also catalyzes the phosphorolysis of S-methyl-5'-thioadenosine into adenine and S-methyl-5-thio-alpha-D-ribose 1-phosphate. Also has adenosine deaminase activity.</text>
</comment>
<organism evidence="13 14">
    <name type="scientific">Peribacillus loiseleuriae</name>
    <dbReference type="NCBI Taxonomy" id="1679170"/>
    <lineage>
        <taxon>Bacteria</taxon>
        <taxon>Bacillati</taxon>
        <taxon>Bacillota</taxon>
        <taxon>Bacilli</taxon>
        <taxon>Bacillales</taxon>
        <taxon>Bacillaceae</taxon>
        <taxon>Peribacillus</taxon>
    </lineage>
</organism>
<evidence type="ECO:0000313" key="14">
    <source>
        <dbReference type="Proteomes" id="UP000037146"/>
    </source>
</evidence>
<reference evidence="14" key="1">
    <citation type="submission" date="2015-07" db="EMBL/GenBank/DDBJ databases">
        <title>Genome sequencing project for genomic taxonomy and phylogenomics of Bacillus-like bacteria.</title>
        <authorList>
            <person name="Liu B."/>
            <person name="Wang J."/>
            <person name="Zhu Y."/>
            <person name="Liu G."/>
            <person name="Chen Q."/>
            <person name="Chen Z."/>
            <person name="Lan J."/>
            <person name="Che J."/>
            <person name="Ge C."/>
            <person name="Shi H."/>
            <person name="Pan Z."/>
            <person name="Liu X."/>
        </authorList>
    </citation>
    <scope>NUCLEOTIDE SEQUENCE [LARGE SCALE GENOMIC DNA]</scope>
    <source>
        <strain evidence="14">FJAT-27997</strain>
    </source>
</reference>
<dbReference type="CDD" id="cd16833">
    <property type="entry name" value="YfiH"/>
    <property type="match status" value="1"/>
</dbReference>
<sequence>MTEPFLLREEEFYCLESWMNKFPGLTAGFTTKNGGVSKAPYASLNIGFHVGDNTEDVVANRRLLAEKLSFSLKDWVCAEQTHETKVVKVLPSDCGKGAKDYPSSLKATDGLFTTEKQILLTLCYADCVPVYFIAPKHRMVGIAHAGWRGTVGGIASSMIESWNQVGIPSADIHAAIGPSICGDCYVVDDKVVKFVQKLLEDYDEKPYTLISEGQYKLNLKQVNTEILVKAGVPREQIEISTLCTSCENGTFFSHRRDQGKTGRLMSFIGWKEE</sequence>
<proteinExistence type="inferred from homology"/>
<dbReference type="RefSeq" id="WP_049680700.1">
    <property type="nucleotide sequence ID" value="NZ_LFZW01000001.1"/>
</dbReference>
<dbReference type="STRING" id="1679170.AC625_07340"/>
<evidence type="ECO:0000256" key="1">
    <source>
        <dbReference type="ARBA" id="ARBA00000553"/>
    </source>
</evidence>
<dbReference type="Pfam" id="PF02578">
    <property type="entry name" value="Cu-oxidase_4"/>
    <property type="match status" value="1"/>
</dbReference>
<comment type="catalytic activity">
    <reaction evidence="11">
        <text>S-methyl-5'-thioadenosine + phosphate = 5-(methylsulfanyl)-alpha-D-ribose 1-phosphate + adenine</text>
        <dbReference type="Rhea" id="RHEA:11852"/>
        <dbReference type="ChEBI" id="CHEBI:16708"/>
        <dbReference type="ChEBI" id="CHEBI:17509"/>
        <dbReference type="ChEBI" id="CHEBI:43474"/>
        <dbReference type="ChEBI" id="CHEBI:58533"/>
        <dbReference type="EC" id="2.4.2.28"/>
    </reaction>
    <physiologicalReaction direction="left-to-right" evidence="11">
        <dbReference type="Rhea" id="RHEA:11853"/>
    </physiologicalReaction>
</comment>
<name>A0A0K9GRU6_9BACI</name>
<evidence type="ECO:0000256" key="3">
    <source>
        <dbReference type="ARBA" id="ARBA00003215"/>
    </source>
</evidence>
<dbReference type="NCBIfam" id="TIGR00726">
    <property type="entry name" value="peptidoglycan editing factor PgeF"/>
    <property type="match status" value="1"/>
</dbReference>
<comment type="cofactor">
    <cofactor evidence="2">
        <name>Zn(2+)</name>
        <dbReference type="ChEBI" id="CHEBI:29105"/>
    </cofactor>
</comment>
<dbReference type="GO" id="GO:0005507">
    <property type="term" value="F:copper ion binding"/>
    <property type="evidence" value="ECO:0007669"/>
    <property type="project" value="TreeGrafter"/>
</dbReference>
<protein>
    <recommendedName>
        <fullName evidence="12">Purine nucleoside phosphorylase</fullName>
    </recommendedName>
</protein>
<dbReference type="EMBL" id="LFZW01000001">
    <property type="protein sequence ID" value="KMY49368.1"/>
    <property type="molecule type" value="Genomic_DNA"/>
</dbReference>
<evidence type="ECO:0000256" key="12">
    <source>
        <dbReference type="RuleBase" id="RU361274"/>
    </source>
</evidence>
<comment type="catalytic activity">
    <reaction evidence="1">
        <text>inosine + phosphate = alpha-D-ribose 1-phosphate + hypoxanthine</text>
        <dbReference type="Rhea" id="RHEA:27646"/>
        <dbReference type="ChEBI" id="CHEBI:17368"/>
        <dbReference type="ChEBI" id="CHEBI:17596"/>
        <dbReference type="ChEBI" id="CHEBI:43474"/>
        <dbReference type="ChEBI" id="CHEBI:57720"/>
        <dbReference type="EC" id="2.4.2.1"/>
    </reaction>
    <physiologicalReaction direction="left-to-right" evidence="1">
        <dbReference type="Rhea" id="RHEA:27647"/>
    </physiologicalReaction>
</comment>
<dbReference type="InterPro" id="IPR003730">
    <property type="entry name" value="Cu_polyphenol_OxRdtase"/>
</dbReference>
<keyword evidence="5" id="KW-0808">Transferase</keyword>
<evidence type="ECO:0000256" key="4">
    <source>
        <dbReference type="ARBA" id="ARBA00007353"/>
    </source>
</evidence>
<dbReference type="InterPro" id="IPR038371">
    <property type="entry name" value="Cu_polyphenol_OxRdtase_sf"/>
</dbReference>
<keyword evidence="7" id="KW-0378">Hydrolase</keyword>
<dbReference type="GO" id="GO:0017061">
    <property type="term" value="F:S-methyl-5-thioadenosine phosphorylase activity"/>
    <property type="evidence" value="ECO:0007669"/>
    <property type="project" value="UniProtKB-EC"/>
</dbReference>
<accession>A0A0K9GRU6</accession>
<keyword evidence="8" id="KW-0862">Zinc</keyword>
<evidence type="ECO:0000256" key="8">
    <source>
        <dbReference type="ARBA" id="ARBA00022833"/>
    </source>
</evidence>
<dbReference type="InterPro" id="IPR011324">
    <property type="entry name" value="Cytotoxic_necrot_fac-like_cat"/>
</dbReference>
<comment type="catalytic activity">
    <reaction evidence="10">
        <text>adenosine + phosphate = alpha-D-ribose 1-phosphate + adenine</text>
        <dbReference type="Rhea" id="RHEA:27642"/>
        <dbReference type="ChEBI" id="CHEBI:16335"/>
        <dbReference type="ChEBI" id="CHEBI:16708"/>
        <dbReference type="ChEBI" id="CHEBI:43474"/>
        <dbReference type="ChEBI" id="CHEBI:57720"/>
        <dbReference type="EC" id="2.4.2.1"/>
    </reaction>
    <physiologicalReaction direction="left-to-right" evidence="10">
        <dbReference type="Rhea" id="RHEA:27643"/>
    </physiologicalReaction>
</comment>
<comment type="similarity">
    <text evidence="4 12">Belongs to the purine nucleoside phosphorylase YfiH/LACC1 family.</text>
</comment>
<dbReference type="OrthoDB" id="4279at2"/>
<evidence type="ECO:0000256" key="9">
    <source>
        <dbReference type="ARBA" id="ARBA00047989"/>
    </source>
</evidence>
<dbReference type="SUPFAM" id="SSF64438">
    <property type="entry name" value="CNF1/YfiH-like putative cysteine hydrolases"/>
    <property type="match status" value="1"/>
</dbReference>
<dbReference type="Gene3D" id="3.60.140.10">
    <property type="entry name" value="CNF1/YfiH-like putative cysteine hydrolases"/>
    <property type="match status" value="1"/>
</dbReference>
<evidence type="ECO:0000313" key="13">
    <source>
        <dbReference type="EMBL" id="KMY49368.1"/>
    </source>
</evidence>
<dbReference type="PANTHER" id="PTHR30616:SF2">
    <property type="entry name" value="PURINE NUCLEOSIDE PHOSPHORYLASE LACC1"/>
    <property type="match status" value="1"/>
</dbReference>
<dbReference type="PATRIC" id="fig|1679170.3.peg.1577"/>
<dbReference type="GO" id="GO:0016787">
    <property type="term" value="F:hydrolase activity"/>
    <property type="evidence" value="ECO:0007669"/>
    <property type="project" value="UniProtKB-KW"/>
</dbReference>
<evidence type="ECO:0000256" key="11">
    <source>
        <dbReference type="ARBA" id="ARBA00049893"/>
    </source>
</evidence>
<keyword evidence="14" id="KW-1185">Reference proteome</keyword>